<dbReference type="GO" id="GO:0004527">
    <property type="term" value="F:exonuclease activity"/>
    <property type="evidence" value="ECO:0007669"/>
    <property type="project" value="UniProtKB-KW"/>
</dbReference>
<dbReference type="AlphaFoldDB" id="A0A1H1X941"/>
<feature type="domain" description="Endonuclease/exonuclease/phosphatase" evidence="2">
    <location>
        <begin position="129"/>
        <end position="333"/>
    </location>
</feature>
<dbReference type="InterPro" id="IPR005135">
    <property type="entry name" value="Endo/exonuclease/phosphatase"/>
</dbReference>
<name>A0A1H1X941_9ACTN</name>
<keyword evidence="3" id="KW-0378">Hydrolase</keyword>
<evidence type="ECO:0000256" key="1">
    <source>
        <dbReference type="SAM" id="Phobius"/>
    </source>
</evidence>
<dbReference type="Proteomes" id="UP000199092">
    <property type="component" value="Chromosome I"/>
</dbReference>
<feature type="transmembrane region" description="Helical" evidence="1">
    <location>
        <begin position="57"/>
        <end position="80"/>
    </location>
</feature>
<feature type="transmembrane region" description="Helical" evidence="1">
    <location>
        <begin position="30"/>
        <end position="51"/>
    </location>
</feature>
<dbReference type="OrthoDB" id="2340043at2"/>
<evidence type="ECO:0000313" key="3">
    <source>
        <dbReference type="EMBL" id="SDT05541.1"/>
    </source>
</evidence>
<organism evidence="3 4">
    <name type="scientific">Friedmanniella luteola</name>
    <dbReference type="NCBI Taxonomy" id="546871"/>
    <lineage>
        <taxon>Bacteria</taxon>
        <taxon>Bacillati</taxon>
        <taxon>Actinomycetota</taxon>
        <taxon>Actinomycetes</taxon>
        <taxon>Propionibacteriales</taxon>
        <taxon>Nocardioidaceae</taxon>
        <taxon>Friedmanniella</taxon>
    </lineage>
</organism>
<accession>A0A1H1X941</accession>
<dbReference type="Gene3D" id="3.60.10.10">
    <property type="entry name" value="Endonuclease/exonuclease/phosphatase"/>
    <property type="match status" value="1"/>
</dbReference>
<dbReference type="InterPro" id="IPR036691">
    <property type="entry name" value="Endo/exonu/phosph_ase_sf"/>
</dbReference>
<keyword evidence="3" id="KW-0269">Exonuclease</keyword>
<proteinExistence type="predicted"/>
<feature type="transmembrane region" description="Helical" evidence="1">
    <location>
        <begin position="92"/>
        <end position="111"/>
    </location>
</feature>
<dbReference type="STRING" id="546871.SAMN04488543_2939"/>
<keyword evidence="3" id="KW-0255">Endonuclease</keyword>
<dbReference type="SUPFAM" id="SSF56219">
    <property type="entry name" value="DNase I-like"/>
    <property type="match status" value="1"/>
</dbReference>
<dbReference type="GO" id="GO:0004519">
    <property type="term" value="F:endonuclease activity"/>
    <property type="evidence" value="ECO:0007669"/>
    <property type="project" value="UniProtKB-KW"/>
</dbReference>
<sequence>MSGTRGSAGPRRTVRPAWDTVEAGRPGQSALVTVGLLLTVPGLVLTAMRWLPPADDAAALVAAFVPYGLPLLGCALLCLLGALVRARRRSRLAALAGVVALLLGAQVGWQLPYFVPDHRPVPGTTFGLLTLNTYKGEADPEQVRAAAAQADVVVLVEVTSALVRALDARGWRERFPYDAGASGGRVTNTAVFSRFPLSGSEQFGSSFFDQWATTVDVPDVGAVALVAVHPCNPYCGQDRWAREHEDLRRQVQGRLGGPLVVAGDFNAVVDHGPMQQLRRLGLRSGADLVGSGWAPTYPAGRRLPPLLAIDHVLVDPALGVTALERVPVDGTDHLGLLARVGRSA</sequence>
<reference evidence="3 4" key="1">
    <citation type="submission" date="2016-10" db="EMBL/GenBank/DDBJ databases">
        <authorList>
            <person name="de Groot N.N."/>
        </authorList>
    </citation>
    <scope>NUCLEOTIDE SEQUENCE [LARGE SCALE GENOMIC DNA]</scope>
    <source>
        <strain evidence="3 4">DSM 21741</strain>
    </source>
</reference>
<keyword evidence="4" id="KW-1185">Reference proteome</keyword>
<dbReference type="EMBL" id="LT629749">
    <property type="protein sequence ID" value="SDT05541.1"/>
    <property type="molecule type" value="Genomic_DNA"/>
</dbReference>
<keyword evidence="3" id="KW-0540">Nuclease</keyword>
<protein>
    <submittedName>
        <fullName evidence="3">Uncharacterized conserved protein YafD, endonuclease/exonuclease/phosphatase (EEP) superfamily</fullName>
    </submittedName>
</protein>
<evidence type="ECO:0000259" key="2">
    <source>
        <dbReference type="Pfam" id="PF03372"/>
    </source>
</evidence>
<gene>
    <name evidence="3" type="ORF">SAMN04488543_2939</name>
</gene>
<keyword evidence="1" id="KW-0812">Transmembrane</keyword>
<keyword evidence="1" id="KW-1133">Transmembrane helix</keyword>
<keyword evidence="1" id="KW-0472">Membrane</keyword>
<dbReference type="RefSeq" id="WP_091413811.1">
    <property type="nucleotide sequence ID" value="NZ_LT629749.1"/>
</dbReference>
<evidence type="ECO:0000313" key="4">
    <source>
        <dbReference type="Proteomes" id="UP000199092"/>
    </source>
</evidence>
<dbReference type="Pfam" id="PF03372">
    <property type="entry name" value="Exo_endo_phos"/>
    <property type="match status" value="1"/>
</dbReference>